<evidence type="ECO:0000313" key="21">
    <source>
        <dbReference type="Proteomes" id="UP000198525"/>
    </source>
</evidence>
<keyword evidence="7" id="KW-0444">Lipid biosynthesis</keyword>
<evidence type="ECO:0000256" key="11">
    <source>
        <dbReference type="ARBA" id="ARBA00023160"/>
    </source>
</evidence>
<dbReference type="PROSITE" id="PS52004">
    <property type="entry name" value="KS3_2"/>
    <property type="match status" value="1"/>
</dbReference>
<dbReference type="GO" id="GO:0006633">
    <property type="term" value="P:fatty acid biosynthetic process"/>
    <property type="evidence" value="ECO:0007669"/>
    <property type="project" value="UniProtKB-UniPathway"/>
</dbReference>
<gene>
    <name evidence="20" type="ORF">SAMN04487954_11740</name>
</gene>
<dbReference type="PROSITE" id="PS00606">
    <property type="entry name" value="KS3_1"/>
    <property type="match status" value="1"/>
</dbReference>
<dbReference type="UniPathway" id="UPA00094"/>
<protein>
    <recommendedName>
        <fullName evidence="13">3-oxoacyl-[acyl-carrier-protein] synthase 1</fullName>
        <ecNumber evidence="5">2.3.1.41</ecNumber>
    </recommendedName>
    <alternativeName>
        <fullName evidence="14">3-oxoacyl-[acyl-carrier-protein] synthase I</fullName>
    </alternativeName>
    <alternativeName>
        <fullName evidence="15">Beta-ketoacyl-ACP synthase I</fullName>
    </alternativeName>
</protein>
<dbReference type="OrthoDB" id="9808669at2"/>
<evidence type="ECO:0000256" key="18">
    <source>
        <dbReference type="RuleBase" id="RU003694"/>
    </source>
</evidence>
<dbReference type="InterPro" id="IPR014031">
    <property type="entry name" value="Ketoacyl_synth_C"/>
</dbReference>
<evidence type="ECO:0000256" key="1">
    <source>
        <dbReference type="ARBA" id="ARBA00004496"/>
    </source>
</evidence>
<dbReference type="EC" id="2.3.1.41" evidence="5"/>
<dbReference type="RefSeq" id="WP_089688493.1">
    <property type="nucleotide sequence ID" value="NZ_FNES01000017.1"/>
</dbReference>
<comment type="pathway">
    <text evidence="2">Lipid metabolism; fatty acid biosynthesis.</text>
</comment>
<dbReference type="Proteomes" id="UP000198525">
    <property type="component" value="Unassembled WGS sequence"/>
</dbReference>
<name>A0A1G9C6Q6_9GAMM</name>
<evidence type="ECO:0000256" key="9">
    <source>
        <dbReference type="ARBA" id="ARBA00022832"/>
    </source>
</evidence>
<evidence type="ECO:0000256" key="8">
    <source>
        <dbReference type="ARBA" id="ARBA00022679"/>
    </source>
</evidence>
<evidence type="ECO:0000256" key="12">
    <source>
        <dbReference type="ARBA" id="ARBA00023315"/>
    </source>
</evidence>
<dbReference type="Pfam" id="PF00109">
    <property type="entry name" value="ketoacyl-synt"/>
    <property type="match status" value="1"/>
</dbReference>
<dbReference type="PANTHER" id="PTHR11712">
    <property type="entry name" value="POLYKETIDE SYNTHASE-RELATED"/>
    <property type="match status" value="1"/>
</dbReference>
<dbReference type="PANTHER" id="PTHR11712:SF306">
    <property type="entry name" value="3-OXOACYL-[ACYL-CARRIER-PROTEIN] SYNTHASE 1"/>
    <property type="match status" value="1"/>
</dbReference>
<evidence type="ECO:0000256" key="4">
    <source>
        <dbReference type="ARBA" id="ARBA00011738"/>
    </source>
</evidence>
<feature type="domain" description="Ketosynthase family 3 (KS3)" evidence="19">
    <location>
        <begin position="1"/>
        <end position="402"/>
    </location>
</feature>
<proteinExistence type="inferred from homology"/>
<dbReference type="CDD" id="cd00834">
    <property type="entry name" value="KAS_I_II"/>
    <property type="match status" value="1"/>
</dbReference>
<comment type="subunit">
    <text evidence="4">Homodimer.</text>
</comment>
<dbReference type="InterPro" id="IPR014030">
    <property type="entry name" value="Ketoacyl_synth_N"/>
</dbReference>
<dbReference type="GO" id="GO:0004315">
    <property type="term" value="F:3-oxoacyl-[acyl-carrier-protein] synthase activity"/>
    <property type="evidence" value="ECO:0007669"/>
    <property type="project" value="UniProtKB-EC"/>
</dbReference>
<evidence type="ECO:0000256" key="7">
    <source>
        <dbReference type="ARBA" id="ARBA00022516"/>
    </source>
</evidence>
<reference evidence="20 21" key="1">
    <citation type="submission" date="2016-10" db="EMBL/GenBank/DDBJ databases">
        <authorList>
            <person name="de Groot N.N."/>
        </authorList>
    </citation>
    <scope>NUCLEOTIDE SEQUENCE [LARGE SCALE GENOMIC DNA]</scope>
    <source>
        <strain evidence="20 21">CGMCC 1.6133</strain>
    </source>
</reference>
<comment type="subcellular location">
    <subcellularLocation>
        <location evidence="1">Cytoplasm</location>
    </subcellularLocation>
</comment>
<dbReference type="Pfam" id="PF02801">
    <property type="entry name" value="Ketoacyl-synt_C"/>
    <property type="match status" value="1"/>
</dbReference>
<evidence type="ECO:0000256" key="15">
    <source>
        <dbReference type="ARBA" id="ARBA00042143"/>
    </source>
</evidence>
<dbReference type="Gene3D" id="3.40.47.10">
    <property type="match status" value="2"/>
</dbReference>
<dbReference type="FunFam" id="3.40.47.10:FF:000006">
    <property type="entry name" value="3-oxoacyl-[acyl-carrier-protein] synthase I"/>
    <property type="match status" value="1"/>
</dbReference>
<dbReference type="SMART" id="SM00825">
    <property type="entry name" value="PKS_KS"/>
    <property type="match status" value="1"/>
</dbReference>
<dbReference type="AlphaFoldDB" id="A0A1G9C6Q6"/>
<evidence type="ECO:0000313" key="20">
    <source>
        <dbReference type="EMBL" id="SDK47340.1"/>
    </source>
</evidence>
<comment type="catalytic activity">
    <reaction evidence="16">
        <text>(3Z)-decenoyl-[ACP] + malonyl-[ACP] + H(+) = 3-oxo-(5Z)-dodecenoyl-[ACP] + holo-[ACP] + CO2</text>
        <dbReference type="Rhea" id="RHEA:54940"/>
        <dbReference type="Rhea" id="RHEA-COMP:9623"/>
        <dbReference type="Rhea" id="RHEA-COMP:9685"/>
        <dbReference type="Rhea" id="RHEA-COMP:9927"/>
        <dbReference type="Rhea" id="RHEA-COMP:14042"/>
        <dbReference type="ChEBI" id="CHEBI:15378"/>
        <dbReference type="ChEBI" id="CHEBI:16526"/>
        <dbReference type="ChEBI" id="CHEBI:64479"/>
        <dbReference type="ChEBI" id="CHEBI:78449"/>
        <dbReference type="ChEBI" id="CHEBI:78798"/>
        <dbReference type="ChEBI" id="CHEBI:138410"/>
    </reaction>
    <physiologicalReaction direction="left-to-right" evidence="16">
        <dbReference type="Rhea" id="RHEA:54941"/>
    </physiologicalReaction>
</comment>
<evidence type="ECO:0000256" key="6">
    <source>
        <dbReference type="ARBA" id="ARBA00022490"/>
    </source>
</evidence>
<dbReference type="InterPro" id="IPR000794">
    <property type="entry name" value="Beta-ketoacyl_synthase"/>
</dbReference>
<evidence type="ECO:0000256" key="14">
    <source>
        <dbReference type="ARBA" id="ARBA00041620"/>
    </source>
</evidence>
<evidence type="ECO:0000256" key="3">
    <source>
        <dbReference type="ARBA" id="ARBA00008467"/>
    </source>
</evidence>
<dbReference type="EMBL" id="FNES01000017">
    <property type="protein sequence ID" value="SDK47340.1"/>
    <property type="molecule type" value="Genomic_DNA"/>
</dbReference>
<dbReference type="FunFam" id="3.40.47.10:FF:000005">
    <property type="entry name" value="3-oxoacyl-[acyl-carrier-protein] synthase I"/>
    <property type="match status" value="1"/>
</dbReference>
<evidence type="ECO:0000256" key="5">
    <source>
        <dbReference type="ARBA" id="ARBA00013191"/>
    </source>
</evidence>
<keyword evidence="12" id="KW-0012">Acyltransferase</keyword>
<keyword evidence="11" id="KW-0275">Fatty acid biosynthesis</keyword>
<dbReference type="STRING" id="376427.SAMN04487954_11740"/>
<evidence type="ECO:0000256" key="17">
    <source>
        <dbReference type="ARBA" id="ARBA00048506"/>
    </source>
</evidence>
<evidence type="ECO:0000256" key="13">
    <source>
        <dbReference type="ARBA" id="ARBA00039450"/>
    </source>
</evidence>
<comment type="similarity">
    <text evidence="3 18">Belongs to the thiolase-like superfamily. Beta-ketoacyl-ACP synthases family.</text>
</comment>
<evidence type="ECO:0000256" key="2">
    <source>
        <dbReference type="ARBA" id="ARBA00005194"/>
    </source>
</evidence>
<dbReference type="SUPFAM" id="SSF53901">
    <property type="entry name" value="Thiolase-like"/>
    <property type="match status" value="2"/>
</dbReference>
<organism evidence="20 21">
    <name type="scientific">Billgrantia gudaonensis</name>
    <dbReference type="NCBI Taxonomy" id="376427"/>
    <lineage>
        <taxon>Bacteria</taxon>
        <taxon>Pseudomonadati</taxon>
        <taxon>Pseudomonadota</taxon>
        <taxon>Gammaproteobacteria</taxon>
        <taxon>Oceanospirillales</taxon>
        <taxon>Halomonadaceae</taxon>
        <taxon>Billgrantia</taxon>
    </lineage>
</organism>
<keyword evidence="6" id="KW-0963">Cytoplasm</keyword>
<evidence type="ECO:0000256" key="16">
    <source>
        <dbReference type="ARBA" id="ARBA00048121"/>
    </source>
</evidence>
<dbReference type="GO" id="GO:0005829">
    <property type="term" value="C:cytosol"/>
    <property type="evidence" value="ECO:0007669"/>
    <property type="project" value="TreeGrafter"/>
</dbReference>
<keyword evidence="8 18" id="KW-0808">Transferase</keyword>
<dbReference type="NCBIfam" id="NF005935">
    <property type="entry name" value="PRK07967.1"/>
    <property type="match status" value="1"/>
</dbReference>
<keyword evidence="10" id="KW-0443">Lipid metabolism</keyword>
<keyword evidence="9" id="KW-0276">Fatty acid metabolism</keyword>
<comment type="catalytic activity">
    <reaction evidence="17">
        <text>a fatty acyl-[ACP] + malonyl-[ACP] + H(+) = a 3-oxoacyl-[ACP] + holo-[ACP] + CO2</text>
        <dbReference type="Rhea" id="RHEA:22836"/>
        <dbReference type="Rhea" id="RHEA-COMP:9623"/>
        <dbReference type="Rhea" id="RHEA-COMP:9685"/>
        <dbReference type="Rhea" id="RHEA-COMP:9916"/>
        <dbReference type="Rhea" id="RHEA-COMP:14125"/>
        <dbReference type="ChEBI" id="CHEBI:15378"/>
        <dbReference type="ChEBI" id="CHEBI:16526"/>
        <dbReference type="ChEBI" id="CHEBI:64479"/>
        <dbReference type="ChEBI" id="CHEBI:78449"/>
        <dbReference type="ChEBI" id="CHEBI:78776"/>
        <dbReference type="ChEBI" id="CHEBI:138651"/>
        <dbReference type="EC" id="2.3.1.41"/>
    </reaction>
    <physiologicalReaction direction="left-to-right" evidence="17">
        <dbReference type="Rhea" id="RHEA:22837"/>
    </physiologicalReaction>
</comment>
<dbReference type="InterPro" id="IPR016039">
    <property type="entry name" value="Thiolase-like"/>
</dbReference>
<evidence type="ECO:0000256" key="10">
    <source>
        <dbReference type="ARBA" id="ARBA00023098"/>
    </source>
</evidence>
<evidence type="ECO:0000259" key="19">
    <source>
        <dbReference type="PROSITE" id="PS52004"/>
    </source>
</evidence>
<dbReference type="NCBIfam" id="NF005589">
    <property type="entry name" value="PRK07314.1"/>
    <property type="match status" value="1"/>
</dbReference>
<accession>A0A1G9C6Q6</accession>
<dbReference type="InterPro" id="IPR018201">
    <property type="entry name" value="Ketoacyl_synth_AS"/>
</dbReference>
<dbReference type="InterPro" id="IPR020841">
    <property type="entry name" value="PKS_Beta-ketoAc_synthase_dom"/>
</dbReference>
<keyword evidence="21" id="KW-1185">Reference proteome</keyword>
<sequence length="405" mass="42947">MRRVVVTGLGIVSCLGNDRETVVEALRNGRSGIRFKEEYAERGFRSQVAGVVDIDLDALIDRKLRRFMGDAAAYAYVSMAQAIEDSGLTPEQVSSERTGLIAGSGGASSANQVEAADVMREKGLRRVGPYRVTRTMGSTVSACLATPFAIKGVNYSISSACATSAHCIGNAMEQIQMGKQDVVFAGGGEEEHWTLSCLFDAMGALSTHYNDAPDKASRPYDQARDGFVIAGGGGMLVLEELEHAKARGATIYAELVGYGATSDGHDMVAPSGEGAVRCMRQALATVDGEIDYINTHGTSTPVGDVAELKAIREVFGDSTPAMSSTKSLTGHSLGATGVQETIYSLLMMEQGFLAASANIENLDEQAEGFDIVDRCRDGVAVERILSNSFGFGGTNACLVLQKYRD</sequence>